<dbReference type="Proteomes" id="UP000198253">
    <property type="component" value="Chromosome I"/>
</dbReference>
<dbReference type="InterPro" id="IPR011009">
    <property type="entry name" value="Kinase-like_dom_sf"/>
</dbReference>
<evidence type="ECO:0000313" key="3">
    <source>
        <dbReference type="EMBL" id="SCF38685.1"/>
    </source>
</evidence>
<dbReference type="RefSeq" id="WP_088984658.1">
    <property type="nucleotide sequence ID" value="NZ_LT607413.1"/>
</dbReference>
<keyword evidence="2" id="KW-0812">Transmembrane</keyword>
<keyword evidence="4" id="KW-1185">Reference proteome</keyword>
<sequence length="564" mass="57952">MTQPTLPTGARVVGPAHAGVCGTWWRALTPDGAEQLVLRIAAPDPALAERVTTATRAVAALRHGGLLGSAEPIRHNGALWLVATGASGVTLSELAETEGPGLDLPAVATIAVETARTLVALHTAGLGHGAMHGRTVVVTALGAVTLTEAALLPALHGAPADLATDRRAWAELVRWLVARWCGAQPGADLLLRCAARGEQDLAQAVRELRDTPLPVGSDGRTGLLVAVAAHRHRTAQEDPTVAAPVATWPALPPENAWYGSAPTEAVPTMATSTGAAPAEAFPTAVVPTEVVPAGPVSSPGGAPPTEALTVGAPTTTLPDDAPTAALSMSPPVDPFESVRVPTLLPGQPSPPGRTYRSGEPTAAPHPTAADATPGPATEGYAPTGRYEPVGGSAPPPGTEVRFGPGVPAGPPVAPSWQRPPAPPARPRRSRGKLIGSVLSTLLTLALLVAVGLHLWQRLSPLEVHSVRVAVAEPPGERCDVTVDVVATVETNGRAGTIRYQWLRGGAEPGGLLTQRVARGQRTVTLHLKWAVSGTGTTTETAVINITEPTPTQGRTIFRYQCRTG</sequence>
<dbReference type="InParanoid" id="A0A1C5A0H8"/>
<keyword evidence="2" id="KW-0472">Membrane</keyword>
<dbReference type="OrthoDB" id="3328426at2"/>
<protein>
    <submittedName>
        <fullName evidence="3">Uncharacterized protein</fullName>
    </submittedName>
</protein>
<evidence type="ECO:0000256" key="2">
    <source>
        <dbReference type="SAM" id="Phobius"/>
    </source>
</evidence>
<feature type="compositionally biased region" description="Low complexity" evidence="1">
    <location>
        <begin position="360"/>
        <end position="377"/>
    </location>
</feature>
<keyword evidence="2" id="KW-1133">Transmembrane helix</keyword>
<feature type="compositionally biased region" description="Pro residues" evidence="1">
    <location>
        <begin position="407"/>
        <end position="424"/>
    </location>
</feature>
<feature type="compositionally biased region" description="Low complexity" evidence="1">
    <location>
        <begin position="292"/>
        <end position="304"/>
    </location>
</feature>
<feature type="region of interest" description="Disordered" evidence="1">
    <location>
        <begin position="292"/>
        <end position="429"/>
    </location>
</feature>
<accession>A0A1C5A0H8</accession>
<feature type="transmembrane region" description="Helical" evidence="2">
    <location>
        <begin position="433"/>
        <end position="455"/>
    </location>
</feature>
<dbReference type="EMBL" id="LT607413">
    <property type="protein sequence ID" value="SCF38685.1"/>
    <property type="molecule type" value="Genomic_DNA"/>
</dbReference>
<organism evidence="3 4">
    <name type="scientific">Micromonospora echinospora</name>
    <name type="common">Micromonospora purpurea</name>
    <dbReference type="NCBI Taxonomy" id="1877"/>
    <lineage>
        <taxon>Bacteria</taxon>
        <taxon>Bacillati</taxon>
        <taxon>Actinomycetota</taxon>
        <taxon>Actinomycetes</taxon>
        <taxon>Micromonosporales</taxon>
        <taxon>Micromonosporaceae</taxon>
        <taxon>Micromonospora</taxon>
    </lineage>
</organism>
<feature type="compositionally biased region" description="Low complexity" evidence="1">
    <location>
        <begin position="312"/>
        <end position="326"/>
    </location>
</feature>
<name>A0A1C5A0H8_MICEC</name>
<reference evidence="4" key="1">
    <citation type="submission" date="2016-06" db="EMBL/GenBank/DDBJ databases">
        <authorList>
            <person name="Varghese N."/>
            <person name="Submissions Spin"/>
        </authorList>
    </citation>
    <scope>NUCLEOTIDE SEQUENCE [LARGE SCALE GENOMIC DNA]</scope>
    <source>
        <strain evidence="4">DSM 43816</strain>
    </source>
</reference>
<gene>
    <name evidence="3" type="ORF">GA0070618_6072</name>
</gene>
<evidence type="ECO:0000256" key="1">
    <source>
        <dbReference type="SAM" id="MobiDB-lite"/>
    </source>
</evidence>
<proteinExistence type="predicted"/>
<dbReference type="SUPFAM" id="SSF56112">
    <property type="entry name" value="Protein kinase-like (PK-like)"/>
    <property type="match status" value="1"/>
</dbReference>
<dbReference type="AlphaFoldDB" id="A0A1C5A0H8"/>
<evidence type="ECO:0000313" key="4">
    <source>
        <dbReference type="Proteomes" id="UP000198253"/>
    </source>
</evidence>